<keyword evidence="2" id="KW-1185">Reference proteome</keyword>
<accession>A0ABR8S1Z2</accession>
<evidence type="ECO:0000313" key="2">
    <source>
        <dbReference type="Proteomes" id="UP000648352"/>
    </source>
</evidence>
<gene>
    <name evidence="1" type="ORF">H9651_07605</name>
</gene>
<evidence type="ECO:0000313" key="1">
    <source>
        <dbReference type="EMBL" id="MBD7957501.1"/>
    </source>
</evidence>
<reference evidence="1 2" key="1">
    <citation type="submission" date="2020-08" db="EMBL/GenBank/DDBJ databases">
        <title>A Genomic Blueprint of the Chicken Gut Microbiome.</title>
        <authorList>
            <person name="Gilroy R."/>
            <person name="Ravi A."/>
            <person name="Getino M."/>
            <person name="Pursley I."/>
            <person name="Horton D.L."/>
            <person name="Alikhan N.-F."/>
            <person name="Baker D."/>
            <person name="Gharbi K."/>
            <person name="Hall N."/>
            <person name="Watson M."/>
            <person name="Adriaenssens E.M."/>
            <person name="Foster-Nyarko E."/>
            <person name="Jarju S."/>
            <person name="Secka A."/>
            <person name="Antonio M."/>
            <person name="Oren A."/>
            <person name="Chaudhuri R."/>
            <person name="La Ragione R.M."/>
            <person name="Hildebrand F."/>
            <person name="Pallen M.J."/>
        </authorList>
    </citation>
    <scope>NUCLEOTIDE SEQUENCE [LARGE SCALE GENOMIC DNA]</scope>
    <source>
        <strain evidence="1 2">Sa4CUA7</strain>
    </source>
</reference>
<dbReference type="EMBL" id="JACSQP010000004">
    <property type="protein sequence ID" value="MBD7957501.1"/>
    <property type="molecule type" value="Genomic_DNA"/>
</dbReference>
<proteinExistence type="predicted"/>
<sequence length="331" mass="37195">MTLEIAPADLPAPEEFIREQARMEVRQRLARGTLVRLHGQWELTADEYACLYAEEQHRIDVTRVARAMRTDAAVVSYASAAAVHGLPLFRARPRRVHVTMRAGAATRSHPAVFRHRDSLPEEDVASVGGVAVTSLERTVIDAIRVLRLEAAVAVADAALHRVAWDDAARRYDGQAAERMRLRLWQRLFRMPGARGIRQARWVLELADGRADGPGESVGRLYLLLLGFARPRLQVAVPGPDGGVYRMDAALDDVGFWWEFDGVGKYVDTEMTGGREPGDILRRQRRREEWVTATTGWSFTRCRWTHLESLTVFALKLRADGVPLPRAHVLPL</sequence>
<organism evidence="1 2">
    <name type="scientific">Microbacterium pullorum</name>
    <dbReference type="NCBI Taxonomy" id="2762236"/>
    <lineage>
        <taxon>Bacteria</taxon>
        <taxon>Bacillati</taxon>
        <taxon>Actinomycetota</taxon>
        <taxon>Actinomycetes</taxon>
        <taxon>Micrococcales</taxon>
        <taxon>Microbacteriaceae</taxon>
        <taxon>Microbacterium</taxon>
    </lineage>
</organism>
<name>A0ABR8S1Z2_9MICO</name>
<dbReference type="Proteomes" id="UP000648352">
    <property type="component" value="Unassembled WGS sequence"/>
</dbReference>
<dbReference type="RefSeq" id="WP_191718695.1">
    <property type="nucleotide sequence ID" value="NZ_JACSQP010000004.1"/>
</dbReference>
<evidence type="ECO:0008006" key="3">
    <source>
        <dbReference type="Google" id="ProtNLM"/>
    </source>
</evidence>
<comment type="caution">
    <text evidence="1">The sequence shown here is derived from an EMBL/GenBank/DDBJ whole genome shotgun (WGS) entry which is preliminary data.</text>
</comment>
<protein>
    <recommendedName>
        <fullName evidence="3">Transcriptional regulator, AbiEi antitoxin, Type IV TA system</fullName>
    </recommendedName>
</protein>